<evidence type="ECO:0000256" key="2">
    <source>
        <dbReference type="SAM" id="Phobius"/>
    </source>
</evidence>
<accession>A0A6A6BQE2</accession>
<feature type="transmembrane region" description="Helical" evidence="2">
    <location>
        <begin position="284"/>
        <end position="303"/>
    </location>
</feature>
<evidence type="ECO:0000256" key="1">
    <source>
        <dbReference type="SAM" id="MobiDB-lite"/>
    </source>
</evidence>
<reference evidence="3" key="1">
    <citation type="journal article" date="2020" name="Stud. Mycol.">
        <title>101 Dothideomycetes genomes: a test case for predicting lifestyles and emergence of pathogens.</title>
        <authorList>
            <person name="Haridas S."/>
            <person name="Albert R."/>
            <person name="Binder M."/>
            <person name="Bloem J."/>
            <person name="Labutti K."/>
            <person name="Salamov A."/>
            <person name="Andreopoulos B."/>
            <person name="Baker S."/>
            <person name="Barry K."/>
            <person name="Bills G."/>
            <person name="Bluhm B."/>
            <person name="Cannon C."/>
            <person name="Castanera R."/>
            <person name="Culley D."/>
            <person name="Daum C."/>
            <person name="Ezra D."/>
            <person name="Gonzalez J."/>
            <person name="Henrissat B."/>
            <person name="Kuo A."/>
            <person name="Liang C."/>
            <person name="Lipzen A."/>
            <person name="Lutzoni F."/>
            <person name="Magnuson J."/>
            <person name="Mondo S."/>
            <person name="Nolan M."/>
            <person name="Ohm R."/>
            <person name="Pangilinan J."/>
            <person name="Park H.-J."/>
            <person name="Ramirez L."/>
            <person name="Alfaro M."/>
            <person name="Sun H."/>
            <person name="Tritt A."/>
            <person name="Yoshinaga Y."/>
            <person name="Zwiers L.-H."/>
            <person name="Turgeon B."/>
            <person name="Goodwin S."/>
            <person name="Spatafora J."/>
            <person name="Crous P."/>
            <person name="Grigoriev I."/>
        </authorList>
    </citation>
    <scope>NUCLEOTIDE SEQUENCE</scope>
    <source>
        <strain evidence="3">CBS 121167</strain>
    </source>
</reference>
<dbReference type="PANTHER" id="PTHR37544">
    <property type="entry name" value="SPRAY-RELATED"/>
    <property type="match status" value="1"/>
</dbReference>
<feature type="transmembrane region" description="Helical" evidence="2">
    <location>
        <begin position="666"/>
        <end position="688"/>
    </location>
</feature>
<keyword evidence="2" id="KW-1133">Transmembrane helix</keyword>
<feature type="transmembrane region" description="Helical" evidence="2">
    <location>
        <begin position="350"/>
        <end position="372"/>
    </location>
</feature>
<feature type="transmembrane region" description="Helical" evidence="2">
    <location>
        <begin position="708"/>
        <end position="726"/>
    </location>
</feature>
<sequence length="876" mass="96687">MASNILDQPLLALKHTNVSRPQVHHQESQQSISASEDYYTATEISSESDDRSQTTIVRHSPDRFQTPQQSYEQLAAHSSQLAPVAEGRWSQEQPAAQHHHRSVGFDESTIPRKSAAQQQRSSNRQSTMDSESVSTTPGVDDTPYIRFAIDQLTRDEEVRGSRKYPPAAGAHRDDYPVERIVSDEGLGYFHPEAPPPPPRSPARSPPIPELNVRDIFVPYSPPAKSIQFPPLTYLPSIIRPLWLGIFAFLCCLMMAGLIVCAAWSMNHDGLLDYTQLGGSTYFLFQYLPTLLGMILLIWLHQIAGAVQRVSPFMALAAESAQSRSMGTFLDLYPTQFLLPTFQHFRAGEPLIGVFGLVSWLFLFTIPLLAASFNVRYYGTYADGQWRWVAVQGVIWTAIALYILLVLALVLLFVALRRPTGLKWDPRSLADIAVLLERSNIMADYHETEVFDKPYEFRERLVNRTDRLGYWHTSKHPSDVFYGIGEPGGPTRRYSIMQGKVREKGPSEREQEFAPLGADVEAGRQATDLQVDIRDEHIRRRHLPWFLKDTYVVAWVVIAWVLLVAFLVVSFVNRAVLDGFEPQMSAAANKAGFAPSNFFYSFLPALLATLLYLFMQTLDLALRRLAPYAALSTPGGAPAQTSLLLSYPAQTPLTAPLAALRNRDFRVALFSFMTLAAGLALPVLAGGAFWTQFYPSSSRVLVAAHQSAYIALCVFLALYAAALAALVPARRDMALPHAARTLAQTVSWLYMSRLLEDKAFAHPATRGELVERLCGAAEAGRFAHGFGAAGGKEKRAPGSSGEAPHPPGSASSQRPVMSMAVGVGDASEVRRWSYGAGSAVEAAEGRYGFGVFVGRDGAEHLGVDRVARGEGRLLCFD</sequence>
<name>A0A6A6BQE2_9PEZI</name>
<feature type="region of interest" description="Disordered" evidence="1">
    <location>
        <begin position="186"/>
        <end position="205"/>
    </location>
</feature>
<feature type="region of interest" description="Disordered" evidence="1">
    <location>
        <begin position="786"/>
        <end position="813"/>
    </location>
</feature>
<protein>
    <recommendedName>
        <fullName evidence="5">Phosphoribosylaminoimidazole-succinocarboxamide synthase</fullName>
    </recommendedName>
</protein>
<gene>
    <name evidence="3" type="ORF">K452DRAFT_294890</name>
</gene>
<feature type="transmembrane region" description="Helical" evidence="2">
    <location>
        <begin position="392"/>
        <end position="415"/>
    </location>
</feature>
<dbReference type="Pfam" id="PF11915">
    <property type="entry name" value="DUF3433"/>
    <property type="match status" value="2"/>
</dbReference>
<feature type="compositionally biased region" description="Low complexity" evidence="1">
    <location>
        <begin position="114"/>
        <end position="126"/>
    </location>
</feature>
<feature type="compositionally biased region" description="Pro residues" evidence="1">
    <location>
        <begin position="192"/>
        <end position="205"/>
    </location>
</feature>
<feature type="transmembrane region" description="Helical" evidence="2">
    <location>
        <begin position="241"/>
        <end position="264"/>
    </location>
</feature>
<keyword evidence="2" id="KW-0472">Membrane</keyword>
<dbReference type="AlphaFoldDB" id="A0A6A6BQE2"/>
<evidence type="ECO:0008006" key="5">
    <source>
        <dbReference type="Google" id="ProtNLM"/>
    </source>
</evidence>
<feature type="compositionally biased region" description="Polar residues" evidence="1">
    <location>
        <begin position="53"/>
        <end position="81"/>
    </location>
</feature>
<dbReference type="InterPro" id="IPR021840">
    <property type="entry name" value="DUF3433"/>
</dbReference>
<dbReference type="OrthoDB" id="3057599at2759"/>
<dbReference type="PANTHER" id="PTHR37544:SF1">
    <property type="entry name" value="PHOSPHORIBOSYLAMINOIMIDAZOLE-SUCCINOCARBOXAMIDE SYNTHASE"/>
    <property type="match status" value="1"/>
</dbReference>
<feature type="transmembrane region" description="Helical" evidence="2">
    <location>
        <begin position="549"/>
        <end position="571"/>
    </location>
</feature>
<evidence type="ECO:0000313" key="3">
    <source>
        <dbReference type="EMBL" id="KAF2146316.1"/>
    </source>
</evidence>
<keyword evidence="4" id="KW-1185">Reference proteome</keyword>
<dbReference type="Proteomes" id="UP000799438">
    <property type="component" value="Unassembled WGS sequence"/>
</dbReference>
<proteinExistence type="predicted"/>
<dbReference type="GeneID" id="54299252"/>
<feature type="transmembrane region" description="Helical" evidence="2">
    <location>
        <begin position="597"/>
        <end position="614"/>
    </location>
</feature>
<dbReference type="RefSeq" id="XP_033402025.1">
    <property type="nucleotide sequence ID" value="XM_033541755.1"/>
</dbReference>
<organism evidence="3 4">
    <name type="scientific">Aplosporella prunicola CBS 121167</name>
    <dbReference type="NCBI Taxonomy" id="1176127"/>
    <lineage>
        <taxon>Eukaryota</taxon>
        <taxon>Fungi</taxon>
        <taxon>Dikarya</taxon>
        <taxon>Ascomycota</taxon>
        <taxon>Pezizomycotina</taxon>
        <taxon>Dothideomycetes</taxon>
        <taxon>Dothideomycetes incertae sedis</taxon>
        <taxon>Botryosphaeriales</taxon>
        <taxon>Aplosporellaceae</taxon>
        <taxon>Aplosporella</taxon>
    </lineage>
</organism>
<feature type="compositionally biased region" description="Polar residues" evidence="1">
    <location>
        <begin position="127"/>
        <end position="137"/>
    </location>
</feature>
<feature type="region of interest" description="Disordered" evidence="1">
    <location>
        <begin position="16"/>
        <end position="144"/>
    </location>
</feature>
<keyword evidence="2" id="KW-0812">Transmembrane</keyword>
<evidence type="ECO:0000313" key="4">
    <source>
        <dbReference type="Proteomes" id="UP000799438"/>
    </source>
</evidence>
<dbReference type="EMBL" id="ML995476">
    <property type="protein sequence ID" value="KAF2146316.1"/>
    <property type="molecule type" value="Genomic_DNA"/>
</dbReference>